<dbReference type="EMBL" id="GBRH01234036">
    <property type="protein sequence ID" value="JAD63859.1"/>
    <property type="molecule type" value="Transcribed_RNA"/>
</dbReference>
<reference evidence="2" key="1">
    <citation type="submission" date="2014-09" db="EMBL/GenBank/DDBJ databases">
        <authorList>
            <person name="Magalhaes I.L.F."/>
            <person name="Oliveira U."/>
            <person name="Santos F.R."/>
            <person name="Vidigal T.H.D.A."/>
            <person name="Brescovit A.D."/>
            <person name="Santos A.J."/>
        </authorList>
    </citation>
    <scope>NUCLEOTIDE SEQUENCE</scope>
    <source>
        <tissue evidence="2">Shoot tissue taken approximately 20 cm above the soil surface</tissue>
    </source>
</reference>
<evidence type="ECO:0000313" key="2">
    <source>
        <dbReference type="EMBL" id="JAD63859.1"/>
    </source>
</evidence>
<feature type="region of interest" description="Disordered" evidence="1">
    <location>
        <begin position="57"/>
        <end position="95"/>
    </location>
</feature>
<reference evidence="2" key="2">
    <citation type="journal article" date="2015" name="Data Brief">
        <title>Shoot transcriptome of the giant reed, Arundo donax.</title>
        <authorList>
            <person name="Barrero R.A."/>
            <person name="Guerrero F.D."/>
            <person name="Moolhuijzen P."/>
            <person name="Goolsby J.A."/>
            <person name="Tidwell J."/>
            <person name="Bellgard S.E."/>
            <person name="Bellgard M.I."/>
        </authorList>
    </citation>
    <scope>NUCLEOTIDE SEQUENCE</scope>
    <source>
        <tissue evidence="2">Shoot tissue taken approximately 20 cm above the soil surface</tissue>
    </source>
</reference>
<evidence type="ECO:0000256" key="1">
    <source>
        <dbReference type="SAM" id="MobiDB-lite"/>
    </source>
</evidence>
<dbReference type="AlphaFoldDB" id="A0A0A9BIP3"/>
<accession>A0A0A9BIP3</accession>
<organism evidence="2">
    <name type="scientific">Arundo donax</name>
    <name type="common">Giant reed</name>
    <name type="synonym">Donax arundinaceus</name>
    <dbReference type="NCBI Taxonomy" id="35708"/>
    <lineage>
        <taxon>Eukaryota</taxon>
        <taxon>Viridiplantae</taxon>
        <taxon>Streptophyta</taxon>
        <taxon>Embryophyta</taxon>
        <taxon>Tracheophyta</taxon>
        <taxon>Spermatophyta</taxon>
        <taxon>Magnoliopsida</taxon>
        <taxon>Liliopsida</taxon>
        <taxon>Poales</taxon>
        <taxon>Poaceae</taxon>
        <taxon>PACMAD clade</taxon>
        <taxon>Arundinoideae</taxon>
        <taxon>Arundineae</taxon>
        <taxon>Arundo</taxon>
    </lineage>
</organism>
<feature type="compositionally biased region" description="Pro residues" evidence="1">
    <location>
        <begin position="1"/>
        <end position="14"/>
    </location>
</feature>
<sequence length="95" mass="10255">MAPPPPPPRLPLAPGPRWHLRIDGPRDGRLPLRGAPAAVREAGPVARRRQVPLALPAVGRRPPDERRGCGPAPVPCPALGSGRHPRWPQGRRHPC</sequence>
<protein>
    <submittedName>
        <fullName evidence="2">Uncharacterized protein</fullName>
    </submittedName>
</protein>
<feature type="compositionally biased region" description="Basic and acidic residues" evidence="1">
    <location>
        <begin position="20"/>
        <end position="30"/>
    </location>
</feature>
<proteinExistence type="predicted"/>
<name>A0A0A9BIP3_ARUDO</name>
<feature type="region of interest" description="Disordered" evidence="1">
    <location>
        <begin position="1"/>
        <end position="32"/>
    </location>
</feature>
<feature type="compositionally biased region" description="Basic residues" evidence="1">
    <location>
        <begin position="83"/>
        <end position="95"/>
    </location>
</feature>